<organism evidence="2">
    <name type="scientific">Tanacetum cinerariifolium</name>
    <name type="common">Dalmatian daisy</name>
    <name type="synonym">Chrysanthemum cinerariifolium</name>
    <dbReference type="NCBI Taxonomy" id="118510"/>
    <lineage>
        <taxon>Eukaryota</taxon>
        <taxon>Viridiplantae</taxon>
        <taxon>Streptophyta</taxon>
        <taxon>Embryophyta</taxon>
        <taxon>Tracheophyta</taxon>
        <taxon>Spermatophyta</taxon>
        <taxon>Magnoliopsida</taxon>
        <taxon>eudicotyledons</taxon>
        <taxon>Gunneridae</taxon>
        <taxon>Pentapetalae</taxon>
        <taxon>asterids</taxon>
        <taxon>campanulids</taxon>
        <taxon>Asterales</taxon>
        <taxon>Asteraceae</taxon>
        <taxon>Asteroideae</taxon>
        <taxon>Anthemideae</taxon>
        <taxon>Anthemidinae</taxon>
        <taxon>Tanacetum</taxon>
    </lineage>
</organism>
<keyword evidence="1" id="KW-0732">Signal</keyword>
<feature type="signal peptide" evidence="1">
    <location>
        <begin position="1"/>
        <end position="29"/>
    </location>
</feature>
<feature type="chain" id="PRO_5025386991" evidence="1">
    <location>
        <begin position="30"/>
        <end position="105"/>
    </location>
</feature>
<name>A0A699TW58_TANCI</name>
<accession>A0A699TW58</accession>
<feature type="non-terminal residue" evidence="2">
    <location>
        <position position="1"/>
    </location>
</feature>
<comment type="caution">
    <text evidence="2">The sequence shown here is derived from an EMBL/GenBank/DDBJ whole genome shotgun (WGS) entry which is preliminary data.</text>
</comment>
<reference evidence="2" key="1">
    <citation type="journal article" date="2019" name="Sci. Rep.">
        <title>Draft genome of Tanacetum cinerariifolium, the natural source of mosquito coil.</title>
        <authorList>
            <person name="Yamashiro T."/>
            <person name="Shiraishi A."/>
            <person name="Satake H."/>
            <person name="Nakayama K."/>
        </authorList>
    </citation>
    <scope>NUCLEOTIDE SEQUENCE</scope>
</reference>
<protein>
    <submittedName>
        <fullName evidence="2">Uncharacterized protein</fullName>
    </submittedName>
</protein>
<evidence type="ECO:0000313" key="2">
    <source>
        <dbReference type="EMBL" id="GFD11944.1"/>
    </source>
</evidence>
<dbReference type="EMBL" id="BKCJ011262397">
    <property type="protein sequence ID" value="GFD11944.1"/>
    <property type="molecule type" value="Genomic_DNA"/>
</dbReference>
<gene>
    <name evidence="2" type="ORF">Tci_883913</name>
</gene>
<evidence type="ECO:0000256" key="1">
    <source>
        <dbReference type="SAM" id="SignalP"/>
    </source>
</evidence>
<proteinExistence type="predicted"/>
<sequence length="105" mass="11324">AARAGFGGHGGAAHWLLLALWPPLRLSRARPRRPETVPGGVLLFYPDSLRVPYFAERALVGAAVVADAYFVNAGVGQARYFGRDFGLEAEALFFKLNALNDVAPK</sequence>
<dbReference type="AlphaFoldDB" id="A0A699TW58"/>